<reference evidence="1 2" key="1">
    <citation type="submission" date="2019-07" db="EMBL/GenBank/DDBJ databases">
        <title>Whole genome shotgun sequence of Staphylococcus piscifermentans NBRC 109625.</title>
        <authorList>
            <person name="Hosoyama A."/>
            <person name="Uohara A."/>
            <person name="Ohji S."/>
            <person name="Ichikawa N."/>
        </authorList>
    </citation>
    <scope>NUCLEOTIDE SEQUENCE [LARGE SCALE GENOMIC DNA]</scope>
    <source>
        <strain evidence="1 2">NBRC 109625</strain>
    </source>
</reference>
<gene>
    <name evidence="1" type="ORF">SPI02_11580</name>
</gene>
<protein>
    <recommendedName>
        <fullName evidence="3">DUF1516 family protein</fullName>
    </recommendedName>
</protein>
<sequence>MQLYLILLPVLYLFVSYISIFKMKTIYATILRIIMGVLLILVVAMSNLSAPPASWWEFAVIVMLVGNVEITAFKYSKGDKKGVSILNAMTLFIFVISVILTLVVY</sequence>
<accession>A0A239TQI1</accession>
<dbReference type="AlphaFoldDB" id="A0A239TQI1"/>
<dbReference type="InterPro" id="IPR053572">
    <property type="entry name" value="MspA"/>
</dbReference>
<evidence type="ECO:0000313" key="1">
    <source>
        <dbReference type="EMBL" id="GEP84573.1"/>
    </source>
</evidence>
<comment type="caution">
    <text evidence="1">The sequence shown here is derived from an EMBL/GenBank/DDBJ whole genome shotgun (WGS) entry which is preliminary data.</text>
</comment>
<name>A0A239TQI1_9STAP</name>
<evidence type="ECO:0000313" key="2">
    <source>
        <dbReference type="Proteomes" id="UP000321736"/>
    </source>
</evidence>
<dbReference type="RefSeq" id="WP_095104006.1">
    <property type="nucleotide sequence ID" value="NZ_BKAR01000012.1"/>
</dbReference>
<proteinExistence type="predicted"/>
<keyword evidence="2" id="KW-1185">Reference proteome</keyword>
<dbReference type="Proteomes" id="UP000321736">
    <property type="component" value="Unassembled WGS sequence"/>
</dbReference>
<organism evidence="1 2">
    <name type="scientific">Staphylococcus piscifermentans</name>
    <dbReference type="NCBI Taxonomy" id="70258"/>
    <lineage>
        <taxon>Bacteria</taxon>
        <taxon>Bacillati</taxon>
        <taxon>Bacillota</taxon>
        <taxon>Bacilli</taxon>
        <taxon>Bacillales</taxon>
        <taxon>Staphylococcaceae</taxon>
        <taxon>Staphylococcus</taxon>
    </lineage>
</organism>
<dbReference type="NCBIfam" id="NF038247">
    <property type="entry name" value="memb_stab_MspA"/>
    <property type="match status" value="1"/>
</dbReference>
<dbReference type="EMBL" id="BKAR01000012">
    <property type="protein sequence ID" value="GEP84573.1"/>
    <property type="molecule type" value="Genomic_DNA"/>
</dbReference>
<evidence type="ECO:0008006" key="3">
    <source>
        <dbReference type="Google" id="ProtNLM"/>
    </source>
</evidence>
<dbReference type="OrthoDB" id="2414487at2"/>